<comment type="caution">
    <text evidence="2">The sequence shown here is derived from an EMBL/GenBank/DDBJ whole genome shotgun (WGS) entry which is preliminary data.</text>
</comment>
<feature type="transmembrane region" description="Helical" evidence="1">
    <location>
        <begin position="86"/>
        <end position="103"/>
    </location>
</feature>
<sequence>MIMNKLYFTVGVILTSIISYFVVLWISIFSTYRKNREEAVYFFYKNVPSIIQNNIDITFFCIFLGLIAIFCFYISYKKSTNLLKKLNLIFLLFSSVITIWYLWTLL</sequence>
<keyword evidence="1" id="KW-1133">Transmembrane helix</keyword>
<organism evidence="2 3">
    <name type="scientific">Capnocytophaga felis</name>
    <dbReference type="NCBI Taxonomy" id="2267611"/>
    <lineage>
        <taxon>Bacteria</taxon>
        <taxon>Pseudomonadati</taxon>
        <taxon>Bacteroidota</taxon>
        <taxon>Flavobacteriia</taxon>
        <taxon>Flavobacteriales</taxon>
        <taxon>Flavobacteriaceae</taxon>
        <taxon>Capnocytophaga</taxon>
    </lineage>
</organism>
<proteinExistence type="predicted"/>
<evidence type="ECO:0000313" key="2">
    <source>
        <dbReference type="EMBL" id="GET46049.1"/>
    </source>
</evidence>
<keyword evidence="1" id="KW-0472">Membrane</keyword>
<dbReference type="Proteomes" id="UP000398217">
    <property type="component" value="Unassembled WGS sequence"/>
</dbReference>
<keyword evidence="3" id="KW-1185">Reference proteome</keyword>
<gene>
    <name evidence="2" type="ORF">RCZ01_13510</name>
</gene>
<evidence type="ECO:0000256" key="1">
    <source>
        <dbReference type="SAM" id="Phobius"/>
    </source>
</evidence>
<name>A0A5M4B8W7_9FLAO</name>
<reference evidence="3" key="1">
    <citation type="journal article" date="2020" name="Int. J. Syst. Evol. Microbiol.">
        <title>Capnocytophaga felis sp. nov. isolated from the feline oral cavity.</title>
        <authorList>
            <person name="Suzuki M."/>
            <person name="Umeda K."/>
            <person name="Kimura M."/>
            <person name="Imaoka K."/>
            <person name="Morikawa S."/>
            <person name="Maeda K."/>
        </authorList>
    </citation>
    <scope>NUCLEOTIDE SEQUENCE [LARGE SCALE GENOMIC DNA]</scope>
    <source>
        <strain evidence="3">KC07070</strain>
    </source>
</reference>
<keyword evidence="1" id="KW-0812">Transmembrane</keyword>
<evidence type="ECO:0000313" key="3">
    <source>
        <dbReference type="Proteomes" id="UP000398217"/>
    </source>
</evidence>
<feature type="transmembrane region" description="Helical" evidence="1">
    <location>
        <begin position="50"/>
        <end position="74"/>
    </location>
</feature>
<dbReference type="EMBL" id="BLBC01000008">
    <property type="protein sequence ID" value="GET46049.1"/>
    <property type="molecule type" value="Genomic_DNA"/>
</dbReference>
<accession>A0A5M4B8W7</accession>
<dbReference type="AlphaFoldDB" id="A0A5M4B8W7"/>
<feature type="transmembrane region" description="Helical" evidence="1">
    <location>
        <begin position="7"/>
        <end position="30"/>
    </location>
</feature>
<protein>
    <submittedName>
        <fullName evidence="2">Uncharacterized protein</fullName>
    </submittedName>
</protein>